<keyword evidence="2" id="KW-1185">Reference proteome</keyword>
<sequence>MRELLEFFLKYFDHLYQNPEYHITNSKTSGANAINASIMVAGPEVSWLIANDRGQMQLSISPTRLQSPENWF</sequence>
<dbReference type="RefSeq" id="WP_193489324.1">
    <property type="nucleotide sequence ID" value="NZ_BAAAMC010000058.1"/>
</dbReference>
<evidence type="ECO:0000313" key="1">
    <source>
        <dbReference type="EMBL" id="GFG58504.1"/>
    </source>
</evidence>
<protein>
    <submittedName>
        <fullName evidence="1">Uncharacterized protein</fullName>
    </submittedName>
</protein>
<dbReference type="Proteomes" id="UP000465241">
    <property type="component" value="Unassembled WGS sequence"/>
</dbReference>
<name>A0A7I9WLE1_9MYCO</name>
<accession>A0A7I9WLE1</accession>
<gene>
    <name evidence="1" type="ORF">MMUR_26400</name>
</gene>
<dbReference type="EMBL" id="BLKT01000003">
    <property type="protein sequence ID" value="GFG58504.1"/>
    <property type="molecule type" value="Genomic_DNA"/>
</dbReference>
<organism evidence="1 2">
    <name type="scientific">Mycolicibacterium murale</name>
    <dbReference type="NCBI Taxonomy" id="182220"/>
    <lineage>
        <taxon>Bacteria</taxon>
        <taxon>Bacillati</taxon>
        <taxon>Actinomycetota</taxon>
        <taxon>Actinomycetes</taxon>
        <taxon>Mycobacteriales</taxon>
        <taxon>Mycobacteriaceae</taxon>
        <taxon>Mycolicibacterium</taxon>
    </lineage>
</organism>
<evidence type="ECO:0000313" key="2">
    <source>
        <dbReference type="Proteomes" id="UP000465241"/>
    </source>
</evidence>
<reference evidence="1 2" key="1">
    <citation type="journal article" date="2019" name="Emerg. Microbes Infect.">
        <title>Comprehensive subspecies identification of 175 nontuberculous mycobacteria species based on 7547 genomic profiles.</title>
        <authorList>
            <person name="Matsumoto Y."/>
            <person name="Kinjo T."/>
            <person name="Motooka D."/>
            <person name="Nabeya D."/>
            <person name="Jung N."/>
            <person name="Uechi K."/>
            <person name="Horii T."/>
            <person name="Iida T."/>
            <person name="Fujita J."/>
            <person name="Nakamura S."/>
        </authorList>
    </citation>
    <scope>NUCLEOTIDE SEQUENCE [LARGE SCALE GENOMIC DNA]</scope>
    <source>
        <strain evidence="1 2">JCM 13392</strain>
    </source>
</reference>
<proteinExistence type="predicted"/>
<dbReference type="AlphaFoldDB" id="A0A7I9WLE1"/>
<comment type="caution">
    <text evidence="1">The sequence shown here is derived from an EMBL/GenBank/DDBJ whole genome shotgun (WGS) entry which is preliminary data.</text>
</comment>